<dbReference type="AlphaFoldDB" id="A0A7W4J1B3"/>
<dbReference type="EMBL" id="JABEQE010000010">
    <property type="protein sequence ID" value="MBB2172854.1"/>
    <property type="molecule type" value="Genomic_DNA"/>
</dbReference>
<gene>
    <name evidence="1" type="ORF">HLH35_12115</name>
</gene>
<comment type="caution">
    <text evidence="1">The sequence shown here is derived from an EMBL/GenBank/DDBJ whole genome shotgun (WGS) entry which is preliminary data.</text>
</comment>
<accession>A0A7W4J1B3</accession>
<name>A0A7W4J1B3_9PROT</name>
<reference evidence="1 2" key="1">
    <citation type="submission" date="2020-04" db="EMBL/GenBank/DDBJ databases">
        <title>Description of novel Gluconacetobacter.</title>
        <authorList>
            <person name="Sombolestani A."/>
        </authorList>
    </citation>
    <scope>NUCLEOTIDE SEQUENCE [LARGE SCALE GENOMIC DNA]</scope>
    <source>
        <strain evidence="1 2">LMG 27724</strain>
    </source>
</reference>
<dbReference type="RefSeq" id="WP_182979380.1">
    <property type="nucleotide sequence ID" value="NZ_BAABGB010000005.1"/>
</dbReference>
<dbReference type="Proteomes" id="UP000577891">
    <property type="component" value="Unassembled WGS sequence"/>
</dbReference>
<keyword evidence="2" id="KW-1185">Reference proteome</keyword>
<proteinExistence type="predicted"/>
<sequence>MEAPAAHEYDLPVREIPMGEPVLRDSLTEIARLWAALNPRASMHTREYLAALVHVELMGGVMELPASQR</sequence>
<organism evidence="1 2">
    <name type="scientific">Gluconacetobacter asukensis</name>
    <dbReference type="NCBI Taxonomy" id="1017181"/>
    <lineage>
        <taxon>Bacteria</taxon>
        <taxon>Pseudomonadati</taxon>
        <taxon>Pseudomonadota</taxon>
        <taxon>Alphaproteobacteria</taxon>
        <taxon>Acetobacterales</taxon>
        <taxon>Acetobacteraceae</taxon>
        <taxon>Gluconacetobacter</taxon>
    </lineage>
</organism>
<protein>
    <submittedName>
        <fullName evidence="1">Uncharacterized protein</fullName>
    </submittedName>
</protein>
<evidence type="ECO:0000313" key="1">
    <source>
        <dbReference type="EMBL" id="MBB2172854.1"/>
    </source>
</evidence>
<evidence type="ECO:0000313" key="2">
    <source>
        <dbReference type="Proteomes" id="UP000577891"/>
    </source>
</evidence>